<accession>A0A1A6AHS6</accession>
<protein>
    <submittedName>
        <fullName evidence="2">Uncharacterized protein</fullName>
    </submittedName>
</protein>
<name>A0A1A6AHS6_9TREE</name>
<dbReference type="VEuPathDB" id="FungiDB:I303_01448"/>
<reference evidence="2" key="1">
    <citation type="submission" date="2013-07" db="EMBL/GenBank/DDBJ databases">
        <title>The Genome Sequence of Cryptococcus dejecticola CBS10117.</title>
        <authorList>
            <consortium name="The Broad Institute Genome Sequencing Platform"/>
            <person name="Cuomo C."/>
            <person name="Litvintseva A."/>
            <person name="Chen Y."/>
            <person name="Heitman J."/>
            <person name="Sun S."/>
            <person name="Springer D."/>
            <person name="Dromer F."/>
            <person name="Young S.K."/>
            <person name="Zeng Q."/>
            <person name="Gargeya S."/>
            <person name="Fitzgerald M."/>
            <person name="Abouelleil A."/>
            <person name="Alvarado L."/>
            <person name="Berlin A.M."/>
            <person name="Chapman S.B."/>
            <person name="Dewar J."/>
            <person name="Goldberg J."/>
            <person name="Griggs A."/>
            <person name="Gujja S."/>
            <person name="Hansen M."/>
            <person name="Howarth C."/>
            <person name="Imamovic A."/>
            <person name="Larimer J."/>
            <person name="McCowan C."/>
            <person name="Murphy C."/>
            <person name="Pearson M."/>
            <person name="Priest M."/>
            <person name="Roberts A."/>
            <person name="Saif S."/>
            <person name="Shea T."/>
            <person name="Sykes S."/>
            <person name="Wortman J."/>
            <person name="Nusbaum C."/>
            <person name="Birren B."/>
        </authorList>
    </citation>
    <scope>NUCLEOTIDE SEQUENCE [LARGE SCALE GENOMIC DNA]</scope>
    <source>
        <strain evidence="2">CBS 10117</strain>
    </source>
</reference>
<dbReference type="EMBL" id="KI894027">
    <property type="protein sequence ID" value="OBR89619.1"/>
    <property type="molecule type" value="Genomic_DNA"/>
</dbReference>
<evidence type="ECO:0000256" key="1">
    <source>
        <dbReference type="SAM" id="MobiDB-lite"/>
    </source>
</evidence>
<feature type="compositionally biased region" description="Polar residues" evidence="1">
    <location>
        <begin position="1"/>
        <end position="18"/>
    </location>
</feature>
<sequence>MTDNNLQGDSPSSPSSPATLRPASPQWTRDILTEMDRSDGNDTLSHPEMPIISLGENRTKASTLNLSSDNISNIEGLCRSVINAHPSERLRAHTKGKHAERLTISLQAVFQDLTQISESDPIGLDDVEANNLPRLTSITQANKAFNEWKNDQSHRLDSQYTDESTQNRLLGSADTEATAASQSLFDHLTRQRNWTESSRIQYQDEIDGVTRYSAQRYRSDLLDTFFIHEKNSRSQPR</sequence>
<evidence type="ECO:0000313" key="2">
    <source>
        <dbReference type="EMBL" id="OBR89619.1"/>
    </source>
</evidence>
<organism evidence="2">
    <name type="scientific">Kwoniella dejecticola CBS 10117</name>
    <dbReference type="NCBI Taxonomy" id="1296121"/>
    <lineage>
        <taxon>Eukaryota</taxon>
        <taxon>Fungi</taxon>
        <taxon>Dikarya</taxon>
        <taxon>Basidiomycota</taxon>
        <taxon>Agaricomycotina</taxon>
        <taxon>Tremellomycetes</taxon>
        <taxon>Tremellales</taxon>
        <taxon>Cryptococcaceae</taxon>
        <taxon>Kwoniella</taxon>
    </lineage>
</organism>
<feature type="region of interest" description="Disordered" evidence="1">
    <location>
        <begin position="1"/>
        <end position="47"/>
    </location>
</feature>
<dbReference type="AlphaFoldDB" id="A0A1A6AHS6"/>
<proteinExistence type="predicted"/>
<gene>
    <name evidence="2" type="ORF">I303_01448</name>
</gene>
<feature type="compositionally biased region" description="Basic and acidic residues" evidence="1">
    <location>
        <begin position="31"/>
        <end position="40"/>
    </location>
</feature>